<comment type="caution">
    <text evidence="1">The sequence shown here is derived from an EMBL/GenBank/DDBJ whole genome shotgun (WGS) entry which is preliminary data.</text>
</comment>
<dbReference type="AlphaFoldDB" id="A0A1L8CQV5"/>
<sequence>MKRFVWLLFLPALLGLSACELDRHELHEARHNLSYTMKMHHIHMLINHALQMAAQGADMNLNGVDRGPVLLEKSTDLMKRAMSGPEMAQLHKLGNAGKPLMKMTHELADNTTLLIEAMKTLSTGSKDKDAIRMLNHAIEVAATGSSLIMLGQQGMAGDIDAVMVNHGQSMLGEASGLLQDVAGTSEYKTLVTHVVHMLIGIPEMPVASDRDD</sequence>
<evidence type="ECO:0000313" key="1">
    <source>
        <dbReference type="EMBL" id="GAV21316.1"/>
    </source>
</evidence>
<dbReference type="OrthoDB" id="192840at2"/>
<reference evidence="1 2" key="1">
    <citation type="journal article" date="2017" name="Arch. Microbiol.">
        <title>Mariprofundus micogutta sp. nov., a novel iron-oxidizing zetaproteobacterium isolated from a deep-sea hydrothermal field at the Bayonnaise knoll of the Izu-Ogasawara arc, and a description of Mariprofundales ord. nov. and Zetaproteobacteria classis nov.</title>
        <authorList>
            <person name="Makita H."/>
            <person name="Tanaka E."/>
            <person name="Mitsunobu S."/>
            <person name="Miyazaki M."/>
            <person name="Nunoura T."/>
            <person name="Uematsu K."/>
            <person name="Takaki Y."/>
            <person name="Nishi S."/>
            <person name="Shimamura S."/>
            <person name="Takai K."/>
        </authorList>
    </citation>
    <scope>NUCLEOTIDE SEQUENCE [LARGE SCALE GENOMIC DNA]</scope>
    <source>
        <strain evidence="1 2">ET2</strain>
    </source>
</reference>
<name>A0A1L8CQV5_9PROT</name>
<keyword evidence="2" id="KW-1185">Reference proteome</keyword>
<gene>
    <name evidence="1" type="ORF">MMIC_P2299</name>
</gene>
<dbReference type="STRING" id="1921010.MMIC_P2299"/>
<dbReference type="RefSeq" id="WP_072660611.1">
    <property type="nucleotide sequence ID" value="NZ_BDFD01000026.1"/>
</dbReference>
<dbReference type="PROSITE" id="PS51257">
    <property type="entry name" value="PROKAR_LIPOPROTEIN"/>
    <property type="match status" value="1"/>
</dbReference>
<organism evidence="1 2">
    <name type="scientific">Mariprofundus micogutta</name>
    <dbReference type="NCBI Taxonomy" id="1921010"/>
    <lineage>
        <taxon>Bacteria</taxon>
        <taxon>Pseudomonadati</taxon>
        <taxon>Pseudomonadota</taxon>
        <taxon>Candidatius Mariprofundia</taxon>
        <taxon>Mariprofundales</taxon>
        <taxon>Mariprofundaceae</taxon>
        <taxon>Mariprofundus</taxon>
    </lineage>
</organism>
<dbReference type="EMBL" id="BDFD01000026">
    <property type="protein sequence ID" value="GAV21316.1"/>
    <property type="molecule type" value="Genomic_DNA"/>
</dbReference>
<evidence type="ECO:0000313" key="2">
    <source>
        <dbReference type="Proteomes" id="UP000231632"/>
    </source>
</evidence>
<proteinExistence type="predicted"/>
<protein>
    <submittedName>
        <fullName evidence="1">Uncharacterized protein</fullName>
    </submittedName>
</protein>
<accession>A0A1L8CQV5</accession>
<dbReference type="Proteomes" id="UP000231632">
    <property type="component" value="Unassembled WGS sequence"/>
</dbReference>